<evidence type="ECO:0000256" key="2">
    <source>
        <dbReference type="ARBA" id="ARBA00023125"/>
    </source>
</evidence>
<dbReference type="GO" id="GO:0003700">
    <property type="term" value="F:DNA-binding transcription factor activity"/>
    <property type="evidence" value="ECO:0007669"/>
    <property type="project" value="TreeGrafter"/>
</dbReference>
<dbReference type="PROSITE" id="PS50932">
    <property type="entry name" value="HTH_LACI_2"/>
    <property type="match status" value="1"/>
</dbReference>
<evidence type="ECO:0000313" key="6">
    <source>
        <dbReference type="Proteomes" id="UP000199213"/>
    </source>
</evidence>
<dbReference type="PANTHER" id="PTHR30146">
    <property type="entry name" value="LACI-RELATED TRANSCRIPTIONAL REPRESSOR"/>
    <property type="match status" value="1"/>
</dbReference>
<keyword evidence="6" id="KW-1185">Reference proteome</keyword>
<dbReference type="GO" id="GO:0000976">
    <property type="term" value="F:transcription cis-regulatory region binding"/>
    <property type="evidence" value="ECO:0007669"/>
    <property type="project" value="TreeGrafter"/>
</dbReference>
<dbReference type="InterPro" id="IPR046335">
    <property type="entry name" value="LacI/GalR-like_sensor"/>
</dbReference>
<dbReference type="PROSITE" id="PS00356">
    <property type="entry name" value="HTH_LACI_1"/>
    <property type="match status" value="1"/>
</dbReference>
<dbReference type="Proteomes" id="UP000199213">
    <property type="component" value="Unassembled WGS sequence"/>
</dbReference>
<keyword evidence="2" id="KW-0238">DNA-binding</keyword>
<keyword evidence="1" id="KW-0805">Transcription regulation</keyword>
<keyword evidence="3" id="KW-0804">Transcription</keyword>
<dbReference type="InterPro" id="IPR010982">
    <property type="entry name" value="Lambda_DNA-bd_dom_sf"/>
</dbReference>
<reference evidence="6" key="1">
    <citation type="submission" date="2016-10" db="EMBL/GenBank/DDBJ databases">
        <authorList>
            <person name="Varghese N."/>
            <person name="Submissions S."/>
        </authorList>
    </citation>
    <scope>NUCLEOTIDE SEQUENCE [LARGE SCALE GENOMIC DNA]</scope>
    <source>
        <strain evidence="6">DSM 45460</strain>
    </source>
</reference>
<dbReference type="CDD" id="cd01392">
    <property type="entry name" value="HTH_LacI"/>
    <property type="match status" value="1"/>
</dbReference>
<dbReference type="Gene3D" id="1.10.260.40">
    <property type="entry name" value="lambda repressor-like DNA-binding domains"/>
    <property type="match status" value="1"/>
</dbReference>
<evidence type="ECO:0000259" key="4">
    <source>
        <dbReference type="PROSITE" id="PS50932"/>
    </source>
</evidence>
<dbReference type="InterPro" id="IPR000843">
    <property type="entry name" value="HTH_LacI"/>
</dbReference>
<evidence type="ECO:0000256" key="3">
    <source>
        <dbReference type="ARBA" id="ARBA00023163"/>
    </source>
</evidence>
<dbReference type="InterPro" id="IPR028082">
    <property type="entry name" value="Peripla_BP_I"/>
</dbReference>
<dbReference type="PANTHER" id="PTHR30146:SF155">
    <property type="entry name" value="ALANINE RACEMASE"/>
    <property type="match status" value="1"/>
</dbReference>
<dbReference type="OrthoDB" id="1938857at2"/>
<dbReference type="SUPFAM" id="SSF53822">
    <property type="entry name" value="Periplasmic binding protein-like I"/>
    <property type="match status" value="1"/>
</dbReference>
<sequence>MPSKRPTISDIARAAGVSTGAVSYALNKRPGVSAETRDRILRIAAELGWAPSSAARSLTGGRAEAVGLVVDRPAREIGVEPYFMQLISGIQAELADGPTALLLQVTDNAEAELTTYRRWAAEGRVDGVLLVDLRHEDPRVRLVRELGLSAVLLADPVGRLGMPCVWTDDRGVMTEVLERLVALGHRRITRVAGPEEFVHTGIRSEAFTAAAARLGLDGVRIVHADYTDESAARAVREVLADPEAPSALVFDNDVMAVSALGAVRELGLSVPGEVSLVAWDDSALCRLVRPALSAVRRPIAERGATAVRTLLELRNGATVGERRTSDPEFVERESIGFHSG</sequence>
<dbReference type="AlphaFoldDB" id="A0A1G8XWZ3"/>
<dbReference type="Pfam" id="PF00356">
    <property type="entry name" value="LacI"/>
    <property type="match status" value="1"/>
</dbReference>
<evidence type="ECO:0000256" key="1">
    <source>
        <dbReference type="ARBA" id="ARBA00023015"/>
    </source>
</evidence>
<dbReference type="Pfam" id="PF13377">
    <property type="entry name" value="Peripla_BP_3"/>
    <property type="match status" value="1"/>
</dbReference>
<dbReference type="CDD" id="cd06267">
    <property type="entry name" value="PBP1_LacI_sugar_binding-like"/>
    <property type="match status" value="1"/>
</dbReference>
<dbReference type="Gene3D" id="3.40.50.2300">
    <property type="match status" value="2"/>
</dbReference>
<accession>A0A1G8XWZ3</accession>
<feature type="domain" description="HTH lacI-type" evidence="4">
    <location>
        <begin position="6"/>
        <end position="60"/>
    </location>
</feature>
<protein>
    <submittedName>
        <fullName evidence="5">Transcriptional regulator, LacI family</fullName>
    </submittedName>
</protein>
<gene>
    <name evidence="5" type="ORF">SAMN04487820_103113</name>
</gene>
<dbReference type="SMART" id="SM00354">
    <property type="entry name" value="HTH_LACI"/>
    <property type="match status" value="1"/>
</dbReference>
<proteinExistence type="predicted"/>
<name>A0A1G8XWZ3_ACTMZ</name>
<evidence type="ECO:0000313" key="5">
    <source>
        <dbReference type="EMBL" id="SDJ94996.1"/>
    </source>
</evidence>
<dbReference type="SUPFAM" id="SSF47413">
    <property type="entry name" value="lambda repressor-like DNA-binding domains"/>
    <property type="match status" value="1"/>
</dbReference>
<dbReference type="RefSeq" id="WP_092627203.1">
    <property type="nucleotide sequence ID" value="NZ_FNFM01000003.1"/>
</dbReference>
<dbReference type="EMBL" id="FNFM01000003">
    <property type="protein sequence ID" value="SDJ94996.1"/>
    <property type="molecule type" value="Genomic_DNA"/>
</dbReference>
<organism evidence="5 6">
    <name type="scientific">Actinopolyspora mzabensis</name>
    <dbReference type="NCBI Taxonomy" id="995066"/>
    <lineage>
        <taxon>Bacteria</taxon>
        <taxon>Bacillati</taxon>
        <taxon>Actinomycetota</taxon>
        <taxon>Actinomycetes</taxon>
        <taxon>Actinopolysporales</taxon>
        <taxon>Actinopolysporaceae</taxon>
        <taxon>Actinopolyspora</taxon>
    </lineage>
</organism>